<keyword evidence="3" id="KW-1005">Bacterial flagellum biogenesis</keyword>
<feature type="region of interest" description="Disordered" evidence="4">
    <location>
        <begin position="1"/>
        <end position="71"/>
    </location>
</feature>
<proteinExistence type="inferred from homology"/>
<dbReference type="GO" id="GO:0009424">
    <property type="term" value="C:bacterial-type flagellum hook"/>
    <property type="evidence" value="ECO:0007669"/>
    <property type="project" value="InterPro"/>
</dbReference>
<dbReference type="KEGG" id="opf:CBP31_12740"/>
<dbReference type="PANTHER" id="PTHR37533:SF2">
    <property type="entry name" value="FLAGELLAR HOOK-LENGTH CONTROL PROTEIN"/>
    <property type="match status" value="1"/>
</dbReference>
<dbReference type="GO" id="GO:0044780">
    <property type="term" value="P:bacterial-type flagellum assembly"/>
    <property type="evidence" value="ECO:0007669"/>
    <property type="project" value="InterPro"/>
</dbReference>
<evidence type="ECO:0000313" key="7">
    <source>
        <dbReference type="Proteomes" id="UP000243937"/>
    </source>
</evidence>
<dbReference type="EMBL" id="CP021377">
    <property type="protein sequence ID" value="ART83380.1"/>
    <property type="molecule type" value="Genomic_DNA"/>
</dbReference>
<feature type="compositionally biased region" description="Basic and acidic residues" evidence="4">
    <location>
        <begin position="53"/>
        <end position="64"/>
    </location>
</feature>
<dbReference type="CDD" id="cd17470">
    <property type="entry name" value="T3SS_Flik_C"/>
    <property type="match status" value="1"/>
</dbReference>
<dbReference type="Gene3D" id="3.30.750.140">
    <property type="match status" value="1"/>
</dbReference>
<dbReference type="InterPro" id="IPR052563">
    <property type="entry name" value="FliK"/>
</dbReference>
<evidence type="ECO:0000256" key="3">
    <source>
        <dbReference type="ARBA" id="ARBA00022795"/>
    </source>
</evidence>
<evidence type="ECO:0000259" key="5">
    <source>
        <dbReference type="Pfam" id="PF02120"/>
    </source>
</evidence>
<feature type="compositionally biased region" description="Polar residues" evidence="4">
    <location>
        <begin position="391"/>
        <end position="406"/>
    </location>
</feature>
<feature type="region of interest" description="Disordered" evidence="4">
    <location>
        <begin position="364"/>
        <end position="439"/>
    </location>
</feature>
<evidence type="ECO:0000313" key="6">
    <source>
        <dbReference type="EMBL" id="ART83380.1"/>
    </source>
</evidence>
<feature type="domain" description="Flagellar hook-length control protein-like C-terminal" evidence="5">
    <location>
        <begin position="297"/>
        <end position="379"/>
    </location>
</feature>
<gene>
    <name evidence="6" type="ORF">CBP31_12740</name>
</gene>
<sequence>MTMNIMSVSVNARQSSGGGKTDTAAEHGAELFAEVFTQESDTQSAENVTAKPNTDEYDKPREQDEQSEDLLYAAANTQVPSDLGSEIKYPSNVALASKAERAQAAPISPPVTDPDAAAELESDAVNGSQRQGGRALPPEMERVSKNDNELMLLSESLAKLNKMSTAPLAQSHQTMNISINAEQSSAAQRLVESANIPLSDPDSEIEPKNRAVTSEMKPLTDMESSEWMAQIEHGRRWAQTSAGDAQANSTVEAEEAGVLLFNRDNPVLSTLPERAATLDKALTLHGSAEQNAKQLAQQAQVVVSQNLQEADIKLNPSEFGAMRIQIRMEQGEVQVQFVASHPQARELLEQAMPRLREMLQQQGMNLHQGQQHTGQQGQGQQSGQQQTAQANANFLSQQGFGQSEHGQSAQQQADQQDSHPAGQESEWRSYSAAGDELQQQVVDKRTPALYGADDVRIDFFA</sequence>
<feature type="compositionally biased region" description="Polar residues" evidence="4">
    <location>
        <begin position="37"/>
        <end position="52"/>
    </location>
</feature>
<dbReference type="InterPro" id="IPR021136">
    <property type="entry name" value="Flagellar_hook_control-like_C"/>
</dbReference>
<dbReference type="RefSeq" id="WP_087037870.1">
    <property type="nucleotide sequence ID" value="NZ_CP021377.1"/>
</dbReference>
<comment type="similarity">
    <text evidence="2">Belongs to the FliK family.</text>
</comment>
<organism evidence="6 7">
    <name type="scientific">Oceanisphaera profunda</name>
    <dbReference type="NCBI Taxonomy" id="1416627"/>
    <lineage>
        <taxon>Bacteria</taxon>
        <taxon>Pseudomonadati</taxon>
        <taxon>Pseudomonadota</taxon>
        <taxon>Gammaproteobacteria</taxon>
        <taxon>Aeromonadales</taxon>
        <taxon>Aeromonadaceae</taxon>
        <taxon>Oceanisphaera</taxon>
    </lineage>
</organism>
<dbReference type="InterPro" id="IPR038610">
    <property type="entry name" value="FliK-like_C_sf"/>
</dbReference>
<dbReference type="OrthoDB" id="1792985at2"/>
<evidence type="ECO:0000256" key="1">
    <source>
        <dbReference type="ARBA" id="ARBA00003944"/>
    </source>
</evidence>
<name>A0A1Y0D783_9GAMM</name>
<keyword evidence="7" id="KW-1185">Reference proteome</keyword>
<feature type="compositionally biased region" description="Basic and acidic residues" evidence="4">
    <location>
        <begin position="139"/>
        <end position="148"/>
    </location>
</feature>
<comment type="function">
    <text evidence="1">Controls the length of the flagellar hook.</text>
</comment>
<feature type="region of interest" description="Disordered" evidence="4">
    <location>
        <begin position="97"/>
        <end position="148"/>
    </location>
</feature>
<dbReference type="InterPro" id="IPR001635">
    <property type="entry name" value="Flag_hook_Flik"/>
</dbReference>
<feature type="compositionally biased region" description="Polar residues" evidence="4">
    <location>
        <begin position="1"/>
        <end position="15"/>
    </location>
</feature>
<reference evidence="6 7" key="1">
    <citation type="journal article" date="2014" name="Int. J. Syst. Evol. Microbiol.">
        <title>Oceanisphaera profunda sp. nov., a marine bacterium isolated from deep-sea sediment, and emended description of the genus Oceanisphaera.</title>
        <authorList>
            <person name="Xu Z."/>
            <person name="Zhang X.Y."/>
            <person name="Su H.N."/>
            <person name="Yu Z.C."/>
            <person name="Liu C."/>
            <person name="Li H."/>
            <person name="Chen X.L."/>
            <person name="Song X.Y."/>
            <person name="Xie B.B."/>
            <person name="Qin Q.L."/>
            <person name="Zhou B.C."/>
            <person name="Shi M."/>
            <person name="Huang Y."/>
            <person name="Zhang Y.Z."/>
        </authorList>
    </citation>
    <scope>NUCLEOTIDE SEQUENCE [LARGE SCALE GENOMIC DNA]</scope>
    <source>
        <strain evidence="6 7">SM1222</strain>
    </source>
</reference>
<dbReference type="PRINTS" id="PR01007">
    <property type="entry name" value="FLGHOOKFLIK"/>
</dbReference>
<evidence type="ECO:0000256" key="2">
    <source>
        <dbReference type="ARBA" id="ARBA00009149"/>
    </source>
</evidence>
<dbReference type="PANTHER" id="PTHR37533">
    <property type="entry name" value="FLAGELLAR HOOK-LENGTH CONTROL PROTEIN"/>
    <property type="match status" value="1"/>
</dbReference>
<dbReference type="AlphaFoldDB" id="A0A1Y0D783"/>
<protein>
    <recommendedName>
        <fullName evidence="5">Flagellar hook-length control protein-like C-terminal domain-containing protein</fullName>
    </recommendedName>
</protein>
<dbReference type="Pfam" id="PF02120">
    <property type="entry name" value="Flg_hook"/>
    <property type="match status" value="1"/>
</dbReference>
<evidence type="ECO:0000256" key="4">
    <source>
        <dbReference type="SAM" id="MobiDB-lite"/>
    </source>
</evidence>
<accession>A0A1Y0D783</accession>
<dbReference type="Proteomes" id="UP000243937">
    <property type="component" value="Chromosome"/>
</dbReference>
<feature type="compositionally biased region" description="Low complexity" evidence="4">
    <location>
        <begin position="364"/>
        <end position="390"/>
    </location>
</feature>